<keyword evidence="3" id="KW-0479">Metal-binding</keyword>
<accession>A0A8J6PD48</accession>
<proteinExistence type="predicted"/>
<dbReference type="OrthoDB" id="63399at2"/>
<reference evidence="5" key="1">
    <citation type="submission" date="2020-08" db="EMBL/GenBank/DDBJ databases">
        <title>Genome public.</title>
        <authorList>
            <person name="Liu C."/>
            <person name="Sun Q."/>
        </authorList>
    </citation>
    <scope>NUCLEOTIDE SEQUENCE</scope>
    <source>
        <strain evidence="5">NSJ-15</strain>
    </source>
</reference>
<comment type="cofactor">
    <cofactor evidence="1">
        <name>Zn(2+)</name>
        <dbReference type="ChEBI" id="CHEBI:29105"/>
    </cofactor>
</comment>
<gene>
    <name evidence="5" type="ORF">H8702_02125</name>
</gene>
<organism evidence="5 6">
    <name type="scientific">Massiliimalia timonensis</name>
    <dbReference type="NCBI Taxonomy" id="1987501"/>
    <lineage>
        <taxon>Bacteria</taxon>
        <taxon>Bacillati</taxon>
        <taxon>Bacillota</taxon>
        <taxon>Clostridia</taxon>
        <taxon>Eubacteriales</taxon>
        <taxon>Oscillospiraceae</taxon>
        <taxon>Massiliimalia</taxon>
    </lineage>
</organism>
<dbReference type="PANTHER" id="PTHR37418">
    <property type="entry name" value="3-KETO-5-AMINOHEXANOATE CLEAVAGE ENZYME-RELATED"/>
    <property type="match status" value="1"/>
</dbReference>
<dbReference type="Proteomes" id="UP000632659">
    <property type="component" value="Unassembled WGS sequence"/>
</dbReference>
<dbReference type="EMBL" id="JACRTL010000001">
    <property type="protein sequence ID" value="MBC8609917.1"/>
    <property type="molecule type" value="Genomic_DNA"/>
</dbReference>
<dbReference type="RefSeq" id="WP_093988335.1">
    <property type="nucleotide sequence ID" value="NZ_FYDD01000003.1"/>
</dbReference>
<sequence>MAKQQKKVVISAAITGGVHTPTMSPYLPKTPDDIIQNAVDAYKAGAAIVHLHARKENGEPTADYDTFEYILSSIKKQCPVIIGITTGGAQGMTTQERFAVIERFKPEMASANGGSMNFCFSKLAETMDKPEYEWEKPFIERTYDNVFKNTFKDIEYCITTMNKCGTLPEYEIFDYGQLSNLAYFKKKGLITQPIYLQFVPGIMGGMPISWEGIMFMIDQAKKILGNDIQYCCVGAGRRIFRIGAFCAINGGNVRVGMEDSLYLKPNGTLAQSNAQQVQKIKGIVESMDYEIANVEEAREMLHLKGLDKVDF</sequence>
<dbReference type="GO" id="GO:0043720">
    <property type="term" value="F:3-keto-5-aminohexanoate cleavage activity"/>
    <property type="evidence" value="ECO:0007669"/>
    <property type="project" value="InterPro"/>
</dbReference>
<comment type="caution">
    <text evidence="5">The sequence shown here is derived from an EMBL/GenBank/DDBJ whole genome shotgun (WGS) entry which is preliminary data.</text>
</comment>
<evidence type="ECO:0000256" key="3">
    <source>
        <dbReference type="ARBA" id="ARBA00022723"/>
    </source>
</evidence>
<dbReference type="InterPro" id="IPR013785">
    <property type="entry name" value="Aldolase_TIM"/>
</dbReference>
<evidence type="ECO:0000313" key="5">
    <source>
        <dbReference type="EMBL" id="MBC8609917.1"/>
    </source>
</evidence>
<dbReference type="Pfam" id="PF05853">
    <property type="entry name" value="BKACE"/>
    <property type="match status" value="1"/>
</dbReference>
<evidence type="ECO:0000256" key="1">
    <source>
        <dbReference type="ARBA" id="ARBA00001947"/>
    </source>
</evidence>
<protein>
    <submittedName>
        <fullName evidence="5">3-keto-5-aminohexanoate cleavage protein</fullName>
    </submittedName>
</protein>
<keyword evidence="6" id="KW-1185">Reference proteome</keyword>
<dbReference type="AlphaFoldDB" id="A0A8J6PD48"/>
<evidence type="ECO:0000256" key="4">
    <source>
        <dbReference type="ARBA" id="ARBA00022833"/>
    </source>
</evidence>
<keyword evidence="2" id="KW-0808">Transferase</keyword>
<name>A0A8J6PD48_9FIRM</name>
<dbReference type="Gene3D" id="3.20.20.70">
    <property type="entry name" value="Aldolase class I"/>
    <property type="match status" value="1"/>
</dbReference>
<dbReference type="GO" id="GO:0046872">
    <property type="term" value="F:metal ion binding"/>
    <property type="evidence" value="ECO:0007669"/>
    <property type="project" value="UniProtKB-KW"/>
</dbReference>
<evidence type="ECO:0000313" key="6">
    <source>
        <dbReference type="Proteomes" id="UP000632659"/>
    </source>
</evidence>
<dbReference type="InterPro" id="IPR008567">
    <property type="entry name" value="BKACE"/>
</dbReference>
<evidence type="ECO:0000256" key="2">
    <source>
        <dbReference type="ARBA" id="ARBA00022679"/>
    </source>
</evidence>
<keyword evidence="4" id="KW-0862">Zinc</keyword>
<dbReference type="PANTHER" id="PTHR37418:SF2">
    <property type="entry name" value="3-KETO-5-AMINOHEXANOATE CLEAVAGE ENZYME"/>
    <property type="match status" value="1"/>
</dbReference>